<evidence type="ECO:0000259" key="4">
    <source>
        <dbReference type="Pfam" id="PF21254"/>
    </source>
</evidence>
<dbReference type="GO" id="GO:0016787">
    <property type="term" value="F:hydrolase activity"/>
    <property type="evidence" value="ECO:0007669"/>
    <property type="project" value="UniProtKB-KW"/>
</dbReference>
<dbReference type="Gene3D" id="2.60.120.430">
    <property type="entry name" value="Galactose-binding lectin"/>
    <property type="match status" value="1"/>
</dbReference>
<dbReference type="InterPro" id="IPR013830">
    <property type="entry name" value="SGNH_hydro"/>
</dbReference>
<dbReference type="Pfam" id="PF21254">
    <property type="entry name" value="AGA-YXIM_GBD"/>
    <property type="match status" value="1"/>
</dbReference>
<dbReference type="InterPro" id="IPR037459">
    <property type="entry name" value="RhgT-like"/>
</dbReference>
<proteinExistence type="inferred from homology"/>
<dbReference type="AlphaFoldDB" id="A0A1R0Y6F0"/>
<dbReference type="RefSeq" id="WP_076117595.1">
    <property type="nucleotide sequence ID" value="NZ_MPTC01000003.1"/>
</dbReference>
<dbReference type="PANTHER" id="PTHR43695">
    <property type="entry name" value="PUTATIVE (AFU_ORTHOLOGUE AFUA_2G17250)-RELATED"/>
    <property type="match status" value="1"/>
</dbReference>
<dbReference type="SUPFAM" id="SSF52266">
    <property type="entry name" value="SGNH hydrolase"/>
    <property type="match status" value="1"/>
</dbReference>
<dbReference type="EMBL" id="MPTC01000003">
    <property type="protein sequence ID" value="OMD42930.1"/>
    <property type="molecule type" value="Genomic_DNA"/>
</dbReference>
<comment type="caution">
    <text evidence="5">The sequence shown here is derived from an EMBL/GenBank/DDBJ whole genome shotgun (WGS) entry which is preliminary data.</text>
</comment>
<organism evidence="5 6">
    <name type="scientific">Paenibacillus odorifer</name>
    <dbReference type="NCBI Taxonomy" id="189426"/>
    <lineage>
        <taxon>Bacteria</taxon>
        <taxon>Bacillati</taxon>
        <taxon>Bacillota</taxon>
        <taxon>Bacilli</taxon>
        <taxon>Bacillales</taxon>
        <taxon>Paenibacillaceae</taxon>
        <taxon>Paenibacillus</taxon>
    </lineage>
</organism>
<dbReference type="Gene3D" id="3.40.50.1110">
    <property type="entry name" value="SGNH hydrolase"/>
    <property type="match status" value="1"/>
</dbReference>
<feature type="domain" description="Beta-agarase/YXIM esterase-like galactose-binding" evidence="4">
    <location>
        <begin position="4"/>
        <end position="125"/>
    </location>
</feature>
<dbReference type="PANTHER" id="PTHR43695:SF1">
    <property type="entry name" value="RHAMNOGALACTURONAN ACETYLESTERASE"/>
    <property type="match status" value="1"/>
</dbReference>
<sequence length="370" mass="41405">MDSYHFDFGIKDTEPGYTKIRPDTRYSPETRFGFTSDSTVFGRSRGGTDTLRSDFCIPQRAVLLLDIPDGIYRISLLLGDALADTSTVIRAGDGKYVLDTLNVPAGQYVRESFAMRIMGGQLKLTFSGAAPRINAMDIEPDNEPLVLYLAGDSTVTDQGEAGYPYAGWGQLLPRCFKAGLVVDNRAISGRSSKSFIEEGHLDNLAAAIRPRDYMFIQFGHNDSKGDDLRHTDPFTTYKEYLLRMITVVREAGAYPVLVTAVHRRRFDINEAIVDTHGDYLVAMRELSETEQIPLIDLADKSRKLFETYGVEGTKDLFMWSYPGEYILHPVGVQDNTHFQILGARLLAELIIEGIREAGLNDLMIHLRQGE</sequence>
<dbReference type="Proteomes" id="UP000187439">
    <property type="component" value="Unassembled WGS sequence"/>
</dbReference>
<evidence type="ECO:0000259" key="3">
    <source>
        <dbReference type="Pfam" id="PF13472"/>
    </source>
</evidence>
<comment type="similarity">
    <text evidence="1">Belongs to the 'GDSL' lipolytic enzyme family.</text>
</comment>
<dbReference type="InterPro" id="IPR049033">
    <property type="entry name" value="AGA-YXIM_GBD"/>
</dbReference>
<reference evidence="5 6" key="1">
    <citation type="submission" date="2016-10" db="EMBL/GenBank/DDBJ databases">
        <title>Paenibacillus species isolates.</title>
        <authorList>
            <person name="Beno S.M."/>
        </authorList>
    </citation>
    <scope>NUCLEOTIDE SEQUENCE [LARGE SCALE GENOMIC DNA]</scope>
    <source>
        <strain evidence="5 6">FSL H7-0710</strain>
    </source>
</reference>
<evidence type="ECO:0000313" key="6">
    <source>
        <dbReference type="Proteomes" id="UP000187439"/>
    </source>
</evidence>
<dbReference type="CDD" id="cd01821">
    <property type="entry name" value="Rhamnogalacturan_acetylesterase_like"/>
    <property type="match status" value="1"/>
</dbReference>
<dbReference type="InterPro" id="IPR036514">
    <property type="entry name" value="SGNH_hydro_sf"/>
</dbReference>
<dbReference type="OrthoDB" id="9807041at2"/>
<dbReference type="InterPro" id="IPR008979">
    <property type="entry name" value="Galactose-bd-like_sf"/>
</dbReference>
<evidence type="ECO:0000256" key="2">
    <source>
        <dbReference type="ARBA" id="ARBA00022801"/>
    </source>
</evidence>
<feature type="domain" description="SGNH hydrolase-type esterase" evidence="3">
    <location>
        <begin position="151"/>
        <end position="303"/>
    </location>
</feature>
<dbReference type="Pfam" id="PF13472">
    <property type="entry name" value="Lipase_GDSL_2"/>
    <property type="match status" value="1"/>
</dbReference>
<accession>A0A1R0Y6F0</accession>
<evidence type="ECO:0000313" key="5">
    <source>
        <dbReference type="EMBL" id="OMD42930.1"/>
    </source>
</evidence>
<dbReference type="SUPFAM" id="SSF49785">
    <property type="entry name" value="Galactose-binding domain-like"/>
    <property type="match status" value="1"/>
</dbReference>
<gene>
    <name evidence="5" type="ORF">BSK52_05345</name>
</gene>
<evidence type="ECO:0000256" key="1">
    <source>
        <dbReference type="ARBA" id="ARBA00008668"/>
    </source>
</evidence>
<protein>
    <submittedName>
        <fullName evidence="5">GDSL family lipase</fullName>
    </submittedName>
</protein>
<name>A0A1R0Y6F0_9BACL</name>
<keyword evidence="2" id="KW-0378">Hydrolase</keyword>